<dbReference type="InterPro" id="IPR056025">
    <property type="entry name" value="ACP_dom"/>
</dbReference>
<evidence type="ECO:0000256" key="1">
    <source>
        <dbReference type="SAM" id="SignalP"/>
    </source>
</evidence>
<feature type="domain" description="ACP-like" evidence="2">
    <location>
        <begin position="37"/>
        <end position="130"/>
    </location>
</feature>
<organism evidence="3 4">
    <name type="scientific">Moraxella nasicaprae</name>
    <dbReference type="NCBI Taxonomy" id="2904122"/>
    <lineage>
        <taxon>Bacteria</taxon>
        <taxon>Pseudomonadati</taxon>
        <taxon>Pseudomonadota</taxon>
        <taxon>Gammaproteobacteria</taxon>
        <taxon>Moraxellales</taxon>
        <taxon>Moraxellaceae</taxon>
        <taxon>Moraxella</taxon>
    </lineage>
</organism>
<keyword evidence="1" id="KW-0732">Signal</keyword>
<dbReference type="Pfam" id="PF24574">
    <property type="entry name" value="Nm-ACP"/>
    <property type="match status" value="1"/>
</dbReference>
<feature type="chain" id="PRO_5047390774" evidence="1">
    <location>
        <begin position="22"/>
        <end position="132"/>
    </location>
</feature>
<proteinExistence type="predicted"/>
<evidence type="ECO:0000313" key="4">
    <source>
        <dbReference type="Proteomes" id="UP001063782"/>
    </source>
</evidence>
<name>A0ABY6F3I5_9GAMM</name>
<evidence type="ECO:0000313" key="3">
    <source>
        <dbReference type="EMBL" id="UXZ04659.1"/>
    </source>
</evidence>
<sequence length="132" mass="14548">MKKLATITMIALTGLSTAAFAAGAQSDARTAHKNAVKTRTVTYACQDHQKVAVKYGFNKRNQPTYAEANLDGKRRFMPINYNNSDATATEFGDENNYSVLSDKITYKTARKGSIQIQSPDSTILYKNCKAVK</sequence>
<dbReference type="EMBL" id="CP089977">
    <property type="protein sequence ID" value="UXZ04659.1"/>
    <property type="molecule type" value="Genomic_DNA"/>
</dbReference>
<accession>A0ABY6F3I5</accession>
<gene>
    <name evidence="3" type="ORF">LU297_08825</name>
</gene>
<dbReference type="RefSeq" id="WP_263076148.1">
    <property type="nucleotide sequence ID" value="NZ_CP089977.1"/>
</dbReference>
<reference evidence="3" key="1">
    <citation type="submission" date="2021-12" db="EMBL/GenBank/DDBJ databases">
        <title>taxonomy of Moraxella sp. ZY201224.</title>
        <authorList>
            <person name="Li F."/>
        </authorList>
    </citation>
    <scope>NUCLEOTIDE SEQUENCE</scope>
    <source>
        <strain evidence="3">ZY201224</strain>
    </source>
</reference>
<evidence type="ECO:0000259" key="2">
    <source>
        <dbReference type="Pfam" id="PF24574"/>
    </source>
</evidence>
<feature type="signal peptide" evidence="1">
    <location>
        <begin position="1"/>
        <end position="21"/>
    </location>
</feature>
<dbReference type="CDD" id="cd21836">
    <property type="entry name" value="adhesin_CP"/>
    <property type="match status" value="1"/>
</dbReference>
<keyword evidence="4" id="KW-1185">Reference proteome</keyword>
<protein>
    <submittedName>
        <fullName evidence="3">Adhesin</fullName>
    </submittedName>
</protein>
<dbReference type="Proteomes" id="UP001063782">
    <property type="component" value="Chromosome"/>
</dbReference>